<accession>A0ABS5K139</accession>
<evidence type="ECO:0008006" key="3">
    <source>
        <dbReference type="Google" id="ProtNLM"/>
    </source>
</evidence>
<protein>
    <recommendedName>
        <fullName evidence="3">Chaperone protein DnaJ</fullName>
    </recommendedName>
</protein>
<organism evidence="1 2">
    <name type="scientific">Carboxylicivirga linearis</name>
    <dbReference type="NCBI Taxonomy" id="1628157"/>
    <lineage>
        <taxon>Bacteria</taxon>
        <taxon>Pseudomonadati</taxon>
        <taxon>Bacteroidota</taxon>
        <taxon>Bacteroidia</taxon>
        <taxon>Marinilabiliales</taxon>
        <taxon>Marinilabiliaceae</taxon>
        <taxon>Carboxylicivirga</taxon>
    </lineage>
</organism>
<dbReference type="Proteomes" id="UP000708576">
    <property type="component" value="Unassembled WGS sequence"/>
</dbReference>
<dbReference type="Gene3D" id="6.20.20.10">
    <property type="match status" value="1"/>
</dbReference>
<proteinExistence type="predicted"/>
<evidence type="ECO:0000313" key="2">
    <source>
        <dbReference type="Proteomes" id="UP000708576"/>
    </source>
</evidence>
<keyword evidence="2" id="KW-1185">Reference proteome</keyword>
<name>A0ABS5K139_9BACT</name>
<reference evidence="1 2" key="1">
    <citation type="journal article" date="2015" name="Int. J. Syst. Evol. Microbiol.">
        <title>Carboxylicivirga linearis sp. nov., isolated from a sea cucumber culture pond.</title>
        <authorList>
            <person name="Wang F.Q."/>
            <person name="Zhou Y.X."/>
            <person name="Lin X.Z."/>
            <person name="Chen G.J."/>
            <person name="Du Z.J."/>
        </authorList>
    </citation>
    <scope>NUCLEOTIDE SEQUENCE [LARGE SCALE GENOMIC DNA]</scope>
    <source>
        <strain evidence="1 2">FB218</strain>
    </source>
</reference>
<sequence>MSRIELIITCPKCEGRGLLKATYYKSSKDAKIIDCPHCSGQGRLIQVTTITTEPLNQSPASLNTICLDD</sequence>
<dbReference type="EMBL" id="JAGUCO010000023">
    <property type="protein sequence ID" value="MBS2100411.1"/>
    <property type="molecule type" value="Genomic_DNA"/>
</dbReference>
<comment type="caution">
    <text evidence="1">The sequence shown here is derived from an EMBL/GenBank/DDBJ whole genome shotgun (WGS) entry which is preliminary data.</text>
</comment>
<gene>
    <name evidence="1" type="ORF">KEM10_19150</name>
</gene>
<evidence type="ECO:0000313" key="1">
    <source>
        <dbReference type="EMBL" id="MBS2100411.1"/>
    </source>
</evidence>
<dbReference type="SUPFAM" id="SSF57938">
    <property type="entry name" value="DnaJ/Hsp40 cysteine-rich domain"/>
    <property type="match status" value="1"/>
</dbReference>
<dbReference type="RefSeq" id="WP_212218195.1">
    <property type="nucleotide sequence ID" value="NZ_JAGUCO010000023.1"/>
</dbReference>
<dbReference type="InterPro" id="IPR036410">
    <property type="entry name" value="HSP_DnaJ_Cys-rich_dom_sf"/>
</dbReference>